<evidence type="ECO:0000313" key="5">
    <source>
        <dbReference type="Proteomes" id="UP000462066"/>
    </source>
</evidence>
<dbReference type="PANTHER" id="PTHR14859">
    <property type="entry name" value="CALCOFLUOR WHITE HYPERSENSITIVE PROTEIN PRECURSOR"/>
    <property type="match status" value="1"/>
</dbReference>
<evidence type="ECO:0000313" key="4">
    <source>
        <dbReference type="EMBL" id="KAF1687948.1"/>
    </source>
</evidence>
<dbReference type="AlphaFoldDB" id="A0A7V8K8M8"/>
<protein>
    <recommendedName>
        <fullName evidence="3">Endonuclease/exonuclease/phosphatase domain-containing protein</fullName>
    </recommendedName>
</protein>
<evidence type="ECO:0000256" key="1">
    <source>
        <dbReference type="SAM" id="MobiDB-lite"/>
    </source>
</evidence>
<dbReference type="GO" id="GO:0006506">
    <property type="term" value="P:GPI anchor biosynthetic process"/>
    <property type="evidence" value="ECO:0007669"/>
    <property type="project" value="TreeGrafter"/>
</dbReference>
<dbReference type="RefSeq" id="WP_162309499.1">
    <property type="nucleotide sequence ID" value="NZ_JACHGU010000003.1"/>
</dbReference>
<feature type="region of interest" description="Disordered" evidence="1">
    <location>
        <begin position="271"/>
        <end position="332"/>
    </location>
</feature>
<sequence length="332" mass="34188">MRRSFAPLLALVLAAGTAGAHAGAMPVAAADDAGMAAGFALAVLDLHRERDDWPANRARIAGTLRGLQPDAVALQGVLQDGTTLNQGAWLARKLGYDWHFATIDPPSRPRREGNALLTRAPVAGRGETLLHPLHDRRVAGMVTVLADGRPLNLYVVRLHGTAEGGAVRARQVEDLLSWVRATAGSAPSLIAGDFGAAADAPELALLRAGWDEACGPLHAAAGHPDAAAPATLHAFVERERLLPLAASVLMLHAADPAADDADAGQVAVDASAANDSDGDGDGNRADQEGSDTRDAGRLPPTPGLLIRVLAVDPGDGKDRDDAEPASPAPHGT</sequence>
<keyword evidence="2" id="KW-0732">Signal</keyword>
<dbReference type="EMBL" id="MWIP01000001">
    <property type="protein sequence ID" value="KAF1687948.1"/>
    <property type="molecule type" value="Genomic_DNA"/>
</dbReference>
<feature type="compositionally biased region" description="Basic and acidic residues" evidence="1">
    <location>
        <begin position="281"/>
        <end position="296"/>
    </location>
</feature>
<name>A0A7V8K8M8_9GAMM</name>
<proteinExistence type="predicted"/>
<dbReference type="GO" id="GO:0016020">
    <property type="term" value="C:membrane"/>
    <property type="evidence" value="ECO:0007669"/>
    <property type="project" value="GOC"/>
</dbReference>
<feature type="signal peptide" evidence="2">
    <location>
        <begin position="1"/>
        <end position="22"/>
    </location>
</feature>
<dbReference type="SUPFAM" id="SSF56219">
    <property type="entry name" value="DNase I-like"/>
    <property type="match status" value="1"/>
</dbReference>
<feature type="chain" id="PRO_5030979050" description="Endonuclease/exonuclease/phosphatase domain-containing protein" evidence="2">
    <location>
        <begin position="23"/>
        <end position="332"/>
    </location>
</feature>
<dbReference type="Proteomes" id="UP000462066">
    <property type="component" value="Unassembled WGS sequence"/>
</dbReference>
<dbReference type="PANTHER" id="PTHR14859:SF15">
    <property type="entry name" value="ENDONUCLEASE_EXONUCLEASE_PHOSPHATASE DOMAIN-CONTAINING PROTEIN"/>
    <property type="match status" value="1"/>
</dbReference>
<dbReference type="InterPro" id="IPR005135">
    <property type="entry name" value="Endo/exonuclease/phosphatase"/>
</dbReference>
<comment type="caution">
    <text evidence="4">The sequence shown here is derived from an EMBL/GenBank/DDBJ whole genome shotgun (WGS) entry which is preliminary data.</text>
</comment>
<accession>A0A7V8K8M8</accession>
<dbReference type="InterPro" id="IPR036691">
    <property type="entry name" value="Endo/exonu/phosph_ase_sf"/>
</dbReference>
<gene>
    <name evidence="4" type="ORF">B1992_00470</name>
</gene>
<dbReference type="Gene3D" id="3.60.10.10">
    <property type="entry name" value="Endonuclease/exonuclease/phosphatase"/>
    <property type="match status" value="1"/>
</dbReference>
<dbReference type="GO" id="GO:0003824">
    <property type="term" value="F:catalytic activity"/>
    <property type="evidence" value="ECO:0007669"/>
    <property type="project" value="InterPro"/>
</dbReference>
<evidence type="ECO:0000256" key="2">
    <source>
        <dbReference type="SAM" id="SignalP"/>
    </source>
</evidence>
<dbReference type="InterPro" id="IPR051916">
    <property type="entry name" value="GPI-anchor_lipid_remodeler"/>
</dbReference>
<keyword evidence="5" id="KW-1185">Reference proteome</keyword>
<reference evidence="4 5" key="1">
    <citation type="submission" date="2017-10" db="EMBL/GenBank/DDBJ databases">
        <title>Whole genome sequencing of Pseudoxanthomonas broegbernensis DSM 12573(T).</title>
        <authorList>
            <person name="Kumar S."/>
            <person name="Bansal K."/>
            <person name="Kaur A."/>
            <person name="Patil P."/>
            <person name="Sharma S."/>
            <person name="Patil P.B."/>
        </authorList>
    </citation>
    <scope>NUCLEOTIDE SEQUENCE [LARGE SCALE GENOMIC DNA]</scope>
    <source>
        <strain evidence="4 5">DSM 12573</strain>
    </source>
</reference>
<dbReference type="Pfam" id="PF03372">
    <property type="entry name" value="Exo_endo_phos"/>
    <property type="match status" value="1"/>
</dbReference>
<evidence type="ECO:0000259" key="3">
    <source>
        <dbReference type="Pfam" id="PF03372"/>
    </source>
</evidence>
<organism evidence="4 5">
    <name type="scientific">Pseudoxanthomonas broegbernensis</name>
    <dbReference type="NCBI Taxonomy" id="83619"/>
    <lineage>
        <taxon>Bacteria</taxon>
        <taxon>Pseudomonadati</taxon>
        <taxon>Pseudomonadota</taxon>
        <taxon>Gammaproteobacteria</taxon>
        <taxon>Lysobacterales</taxon>
        <taxon>Lysobacteraceae</taxon>
        <taxon>Pseudoxanthomonas</taxon>
    </lineage>
</organism>
<feature type="domain" description="Endonuclease/exonuclease/phosphatase" evidence="3">
    <location>
        <begin position="49"/>
        <end position="213"/>
    </location>
</feature>